<keyword evidence="6 13" id="KW-0812">Transmembrane</keyword>
<keyword evidence="11 12" id="KW-0472">Membrane</keyword>
<keyword evidence="10 12" id="KW-0560">Oxidoreductase</keyword>
<evidence type="ECO:0000256" key="3">
    <source>
        <dbReference type="ARBA" id="ARBA00022448"/>
    </source>
</evidence>
<dbReference type="InterPro" id="IPR036257">
    <property type="entry name" value="Cyt_c_oxidase_su2_TM_sf"/>
</dbReference>
<dbReference type="InterPro" id="IPR002429">
    <property type="entry name" value="CcO_II-like_C"/>
</dbReference>
<dbReference type="PANTHER" id="PTHR22888">
    <property type="entry name" value="CYTOCHROME C OXIDASE, SUBUNIT II"/>
    <property type="match status" value="1"/>
</dbReference>
<dbReference type="InterPro" id="IPR006333">
    <property type="entry name" value="Cyt_o_ubiquinol_oxidase_su2"/>
</dbReference>
<name>A0ABT0Q326_9RHOB</name>
<dbReference type="NCBIfam" id="TIGR01433">
    <property type="entry name" value="CyoA"/>
    <property type="match status" value="1"/>
</dbReference>
<protein>
    <recommendedName>
        <fullName evidence="12">Ubiquinol oxidase subunit 2</fullName>
    </recommendedName>
</protein>
<keyword evidence="7" id="KW-0732">Signal</keyword>
<keyword evidence="4 12" id="KW-1003">Cell membrane</keyword>
<keyword evidence="9 13" id="KW-1133">Transmembrane helix</keyword>
<evidence type="ECO:0000256" key="9">
    <source>
        <dbReference type="ARBA" id="ARBA00022989"/>
    </source>
</evidence>
<evidence type="ECO:0000256" key="1">
    <source>
        <dbReference type="ARBA" id="ARBA00004651"/>
    </source>
</evidence>
<dbReference type="PROSITE" id="PS50857">
    <property type="entry name" value="COX2_CUA"/>
    <property type="match status" value="1"/>
</dbReference>
<keyword evidence="8 12" id="KW-0249">Electron transport</keyword>
<comment type="subcellular location">
    <subcellularLocation>
        <location evidence="1">Cell membrane</location>
        <topology evidence="1">Multi-pass membrane protein</topology>
    </subcellularLocation>
</comment>
<evidence type="ECO:0000313" key="17">
    <source>
        <dbReference type="Proteomes" id="UP001203880"/>
    </source>
</evidence>
<feature type="domain" description="Cytochrome oxidase subunit II transmembrane region profile" evidence="15">
    <location>
        <begin position="15"/>
        <end position="112"/>
    </location>
</feature>
<dbReference type="InterPro" id="IPR034227">
    <property type="entry name" value="CuRO_UO_II"/>
</dbReference>
<dbReference type="CDD" id="cd04212">
    <property type="entry name" value="CuRO_UO_II"/>
    <property type="match status" value="1"/>
</dbReference>
<keyword evidence="5 12" id="KW-0679">Respiratory chain</keyword>
<evidence type="ECO:0000259" key="15">
    <source>
        <dbReference type="PROSITE" id="PS50999"/>
    </source>
</evidence>
<dbReference type="InterPro" id="IPR011759">
    <property type="entry name" value="Cyt_c_oxidase_su2_TM_dom"/>
</dbReference>
<dbReference type="InterPro" id="IPR045187">
    <property type="entry name" value="CcO_II"/>
</dbReference>
<dbReference type="InterPro" id="IPR008972">
    <property type="entry name" value="Cupredoxin"/>
</dbReference>
<evidence type="ECO:0000256" key="8">
    <source>
        <dbReference type="ARBA" id="ARBA00022982"/>
    </source>
</evidence>
<evidence type="ECO:0000256" key="5">
    <source>
        <dbReference type="ARBA" id="ARBA00022660"/>
    </source>
</evidence>
<comment type="similarity">
    <text evidence="2 12">Belongs to the cytochrome c oxidase subunit 2 family.</text>
</comment>
<dbReference type="PROSITE" id="PS50999">
    <property type="entry name" value="COX2_TM"/>
    <property type="match status" value="1"/>
</dbReference>
<evidence type="ECO:0000256" key="2">
    <source>
        <dbReference type="ARBA" id="ARBA00007866"/>
    </source>
</evidence>
<dbReference type="Gene3D" id="1.10.287.90">
    <property type="match status" value="1"/>
</dbReference>
<keyword evidence="3 12" id="KW-0813">Transport</keyword>
<feature type="transmembrane region" description="Helical" evidence="13">
    <location>
        <begin position="37"/>
        <end position="61"/>
    </location>
</feature>
<feature type="transmembrane region" description="Helical" evidence="13">
    <location>
        <begin position="82"/>
        <end position="104"/>
    </location>
</feature>
<dbReference type="SUPFAM" id="SSF81464">
    <property type="entry name" value="Cytochrome c oxidase subunit II-like, transmembrane region"/>
    <property type="match status" value="1"/>
</dbReference>
<reference evidence="16" key="1">
    <citation type="submission" date="2022-05" db="EMBL/GenBank/DDBJ databases">
        <authorList>
            <person name="Park J.-S."/>
        </authorList>
    </citation>
    <scope>NUCLEOTIDE SEQUENCE</scope>
    <source>
        <strain evidence="16">2012CJ41-6</strain>
    </source>
</reference>
<evidence type="ECO:0000256" key="11">
    <source>
        <dbReference type="ARBA" id="ARBA00023136"/>
    </source>
</evidence>
<keyword evidence="17" id="KW-1185">Reference proteome</keyword>
<sequence>MKRAVHIVALFSCLFLAGCDLVVLSPSGDVAQQQSDLIIYATVLMLIVILPVMALTVFFAIKYRESNKKASYEPEWHHSFSLEIVIWSVPLAIIICLAGLTWVATHRLDPYQPLTRISPDQPVNPEVMPLVIQVASMDWKWLFIYPEQGIATVNEVAAIVDRPIEFQITSATVMNSFYIPALAGQIYAMAGMQTEMNAVINKPGVYDGFSANYSGAGFSQMRFKFHGMDPAGFDDWVAKVGTSAQVLDADMLAKLNQPSIADPVSYYGAISDTVWDRLVNTCIDADSLCRNDMMMVDALGGGGLEGLWNREMFRGICSAEDPGAFIAMLRPEMRLRGDEIVTAMSLLPGITPDTRH</sequence>
<dbReference type="PANTHER" id="PTHR22888:SF18">
    <property type="entry name" value="CYTOCHROME BO(3) UBIQUINOL OXIDASE SUBUNIT 2"/>
    <property type="match status" value="1"/>
</dbReference>
<proteinExistence type="inferred from homology"/>
<organism evidence="16 17">
    <name type="scientific">Ruegeria spongiae</name>
    <dbReference type="NCBI Taxonomy" id="2942209"/>
    <lineage>
        <taxon>Bacteria</taxon>
        <taxon>Pseudomonadati</taxon>
        <taxon>Pseudomonadota</taxon>
        <taxon>Alphaproteobacteria</taxon>
        <taxon>Rhodobacterales</taxon>
        <taxon>Roseobacteraceae</taxon>
        <taxon>Ruegeria</taxon>
    </lineage>
</organism>
<dbReference type="SUPFAM" id="SSF49503">
    <property type="entry name" value="Cupredoxins"/>
    <property type="match status" value="1"/>
</dbReference>
<evidence type="ECO:0000256" key="13">
    <source>
        <dbReference type="SAM" id="Phobius"/>
    </source>
</evidence>
<gene>
    <name evidence="16" type="primary">cyoA</name>
    <name evidence="16" type="ORF">M3P21_07090</name>
</gene>
<evidence type="ECO:0000313" key="16">
    <source>
        <dbReference type="EMBL" id="MCL6283294.1"/>
    </source>
</evidence>
<comment type="caution">
    <text evidence="16">The sequence shown here is derived from an EMBL/GenBank/DDBJ whole genome shotgun (WGS) entry which is preliminary data.</text>
</comment>
<dbReference type="PIRSF" id="PIRSF000292">
    <property type="entry name" value="Ubi_od_II"/>
    <property type="match status" value="1"/>
</dbReference>
<dbReference type="EMBL" id="JAMFMB010000007">
    <property type="protein sequence ID" value="MCL6283294.1"/>
    <property type="molecule type" value="Genomic_DNA"/>
</dbReference>
<feature type="domain" description="Cytochrome oxidase subunit II copper A binding" evidence="14">
    <location>
        <begin position="127"/>
        <end position="239"/>
    </location>
</feature>
<evidence type="ECO:0000256" key="6">
    <source>
        <dbReference type="ARBA" id="ARBA00022692"/>
    </source>
</evidence>
<dbReference type="PROSITE" id="PS51257">
    <property type="entry name" value="PROKAR_LIPOPROTEIN"/>
    <property type="match status" value="1"/>
</dbReference>
<dbReference type="Gene3D" id="2.60.40.420">
    <property type="entry name" value="Cupredoxins - blue copper proteins"/>
    <property type="match status" value="1"/>
</dbReference>
<dbReference type="RefSeq" id="WP_249708050.1">
    <property type="nucleotide sequence ID" value="NZ_JAMFMB010000007.1"/>
</dbReference>
<dbReference type="Proteomes" id="UP001203880">
    <property type="component" value="Unassembled WGS sequence"/>
</dbReference>
<evidence type="ECO:0000256" key="7">
    <source>
        <dbReference type="ARBA" id="ARBA00022729"/>
    </source>
</evidence>
<evidence type="ECO:0000256" key="12">
    <source>
        <dbReference type="PIRNR" id="PIRNR000292"/>
    </source>
</evidence>
<dbReference type="Pfam" id="PF00116">
    <property type="entry name" value="COX2"/>
    <property type="match status" value="1"/>
</dbReference>
<evidence type="ECO:0000259" key="14">
    <source>
        <dbReference type="PROSITE" id="PS50857"/>
    </source>
</evidence>
<accession>A0ABT0Q326</accession>
<evidence type="ECO:0000256" key="10">
    <source>
        <dbReference type="ARBA" id="ARBA00023002"/>
    </source>
</evidence>
<evidence type="ECO:0000256" key="4">
    <source>
        <dbReference type="ARBA" id="ARBA00022475"/>
    </source>
</evidence>